<keyword evidence="2" id="KW-0472">Membrane</keyword>
<dbReference type="SMART" id="SM00079">
    <property type="entry name" value="PBPe"/>
    <property type="match status" value="1"/>
</dbReference>
<gene>
    <name evidence="4" type="ORF">KRX52_02695</name>
</gene>
<organism evidence="4 5">
    <name type="scientific">Geopseudomonas aromaticivorans</name>
    <dbReference type="NCBI Taxonomy" id="2849492"/>
    <lineage>
        <taxon>Bacteria</taxon>
        <taxon>Pseudomonadati</taxon>
        <taxon>Pseudomonadota</taxon>
        <taxon>Gammaproteobacteria</taxon>
        <taxon>Pseudomonadales</taxon>
        <taxon>Pseudomonadaceae</taxon>
        <taxon>Geopseudomonas</taxon>
    </lineage>
</organism>
<dbReference type="EC" id="2.7.7.65" evidence="1"/>
<keyword evidence="5" id="KW-1185">Reference proteome</keyword>
<keyword evidence="2" id="KW-1133">Transmembrane helix</keyword>
<feature type="transmembrane region" description="Helical" evidence="2">
    <location>
        <begin position="522"/>
        <end position="542"/>
    </location>
</feature>
<dbReference type="PANTHER" id="PTHR45138">
    <property type="entry name" value="REGULATORY COMPONENTS OF SENSORY TRANSDUCTION SYSTEM"/>
    <property type="match status" value="1"/>
</dbReference>
<dbReference type="InterPro" id="IPR001320">
    <property type="entry name" value="Iontro_rcpt_C"/>
</dbReference>
<dbReference type="InterPro" id="IPR001638">
    <property type="entry name" value="Solute-binding_3/MltF_N"/>
</dbReference>
<evidence type="ECO:0000259" key="3">
    <source>
        <dbReference type="PROSITE" id="PS50887"/>
    </source>
</evidence>
<evidence type="ECO:0000256" key="2">
    <source>
        <dbReference type="SAM" id="Phobius"/>
    </source>
</evidence>
<dbReference type="InterPro" id="IPR000160">
    <property type="entry name" value="GGDEF_dom"/>
</dbReference>
<dbReference type="Proteomes" id="UP000813068">
    <property type="component" value="Unassembled WGS sequence"/>
</dbReference>
<name>A0ABS6MSC6_9GAMM</name>
<protein>
    <recommendedName>
        <fullName evidence="1">diguanylate cyclase</fullName>
        <ecNumber evidence="1">2.7.7.65</ecNumber>
    </recommendedName>
</protein>
<dbReference type="InterPro" id="IPR050469">
    <property type="entry name" value="Diguanylate_Cyclase"/>
</dbReference>
<evidence type="ECO:0000256" key="1">
    <source>
        <dbReference type="ARBA" id="ARBA00012528"/>
    </source>
</evidence>
<dbReference type="Pfam" id="PF00497">
    <property type="entry name" value="SBP_bac_3"/>
    <property type="match status" value="1"/>
</dbReference>
<keyword evidence="2" id="KW-0812">Transmembrane</keyword>
<dbReference type="EMBL" id="JAHRGL010000002">
    <property type="protein sequence ID" value="MBV2131703.1"/>
    <property type="molecule type" value="Genomic_DNA"/>
</dbReference>
<feature type="domain" description="GGDEF" evidence="3">
    <location>
        <begin position="606"/>
        <end position="735"/>
    </location>
</feature>
<dbReference type="RefSeq" id="WP_217679609.1">
    <property type="nucleotide sequence ID" value="NZ_JAHRGL010000002.1"/>
</dbReference>
<dbReference type="SMART" id="SM00062">
    <property type="entry name" value="PBPb"/>
    <property type="match status" value="1"/>
</dbReference>
<dbReference type="CDD" id="cd01949">
    <property type="entry name" value="GGDEF"/>
    <property type="match status" value="1"/>
</dbReference>
<dbReference type="Pfam" id="PF00990">
    <property type="entry name" value="GGDEF"/>
    <property type="match status" value="1"/>
</dbReference>
<dbReference type="PROSITE" id="PS50887">
    <property type="entry name" value="GGDEF"/>
    <property type="match status" value="1"/>
</dbReference>
<sequence length="735" mass="81505">MKRLWQCHAILLLGLLSVFGLAWGQALELTDEEQAFVSSHPTIRVANDKHYAPFDFYENGKPQGYSVELIELLLTKMGFKVEFVSHDEWNDSIRDIQAGRIDVLTSVQLTETDSQYLLFSNPYLRAREVILKRSGDQSIHSANDLQGKIVAMPRGYDYLNVLRNRDVDFQHLVVANMQEAVDAVARGKADATMEAELVLQHIITTQGYTDLEMVYRVFGQEYENFYNCHFGVQHDLPILRALINKALIGLSMEERNRLYLKWFGKSLGLEVDPAQTAWQLTPDEQDFVRSKSALSVCVLPNWSPLTSMSPAGVHEGVLIDLLGLLNGNLKLPLVFRGAANEHQAKQLLGAGQCDLAVLPQGQTESADQLTWTKPLLSLPYVLAARSGQLFVSSLKEVEDQSFAVIRDEALLMRLRLLYPHLDMRLVDSADEGIELLRSGEVFGYIDTSLAVASAIQKAMVGNVKIVGKAPYDLNVALAAKRDDVLLHAVMQKSIDAVPDAAQRGVMNQWMSVRSEIGIDYSLVWRIGLGAAVLLALTLAWSLTIHASRKRTQYALAQLHHAQGQLEKQNQQLARVSVTDHLTGVFNRVRLDQVLADSLSEAVRSGKEFAVIILDLDYFKRVNDTFGHQGGDRVLVAVVNLLSQCIRKADVLGRWGGEEFMIICPDGDLAGATHLAQKLRHAIEQYEFPEAGRVTASLGVSAYQPGDTVNVLVGRADGALYLAKNNGRNRVESSPG</sequence>
<dbReference type="SMART" id="SM00267">
    <property type="entry name" value="GGDEF"/>
    <property type="match status" value="1"/>
</dbReference>
<accession>A0ABS6MSC6</accession>
<dbReference type="NCBIfam" id="TIGR00254">
    <property type="entry name" value="GGDEF"/>
    <property type="match status" value="1"/>
</dbReference>
<dbReference type="CDD" id="cd01007">
    <property type="entry name" value="PBP2_BvgS_HisK_like"/>
    <property type="match status" value="1"/>
</dbReference>
<evidence type="ECO:0000313" key="4">
    <source>
        <dbReference type="EMBL" id="MBV2131703.1"/>
    </source>
</evidence>
<dbReference type="PANTHER" id="PTHR45138:SF9">
    <property type="entry name" value="DIGUANYLATE CYCLASE DGCM-RELATED"/>
    <property type="match status" value="1"/>
</dbReference>
<proteinExistence type="predicted"/>
<evidence type="ECO:0000313" key="5">
    <source>
        <dbReference type="Proteomes" id="UP000813068"/>
    </source>
</evidence>
<comment type="caution">
    <text evidence="4">The sequence shown here is derived from an EMBL/GenBank/DDBJ whole genome shotgun (WGS) entry which is preliminary data.</text>
</comment>
<reference evidence="4 5" key="1">
    <citation type="submission" date="2021-06" db="EMBL/GenBank/DDBJ databases">
        <title>Differences between aerobic and microaerobic xylene degrading microbial communities.</title>
        <authorList>
            <person name="Banerjee S."/>
            <person name="Tancsics A."/>
        </authorList>
    </citation>
    <scope>NUCLEOTIDE SEQUENCE [LARGE SCALE GENOMIC DNA]</scope>
    <source>
        <strain evidence="4 5">MAP12</strain>
    </source>
</reference>